<evidence type="ECO:0000256" key="6">
    <source>
        <dbReference type="SAM" id="Phobius"/>
    </source>
</evidence>
<dbReference type="Proteomes" id="UP000623215">
    <property type="component" value="Unassembled WGS sequence"/>
</dbReference>
<feature type="transmembrane region" description="Helical" evidence="6">
    <location>
        <begin position="30"/>
        <end position="51"/>
    </location>
</feature>
<sequence>MMELIYGFIFIMIAVFLSIKEDIGLEREILYAAFLALVQLIMLGYVLIYVFNYGGMLITYVMILVMILTATYIVYSKVCKKIGNKRNLFLYISLTLLTVTLFTLIVFKLSSLIPYQPRYIIPLMGMVIGNSMNTLHLALDKIIDHIRSNREILWGYLALGASEFQALKPFMKVAITSAIIPKMNMTKSVGIIFIPGTMTGMLLSGADPLYAAKIQVVIMWMILGTALLASLILCYLSYRELIRI</sequence>
<keyword evidence="4 6" id="KW-1133">Transmembrane helix</keyword>
<name>A0A832ZZ05_9EURY</name>
<evidence type="ECO:0000313" key="8">
    <source>
        <dbReference type="Proteomes" id="UP000623215"/>
    </source>
</evidence>
<evidence type="ECO:0000256" key="1">
    <source>
        <dbReference type="ARBA" id="ARBA00004141"/>
    </source>
</evidence>
<dbReference type="AlphaFoldDB" id="A0A832ZZ05"/>
<feature type="transmembrane region" description="Helical" evidence="6">
    <location>
        <begin position="88"/>
        <end position="107"/>
    </location>
</feature>
<dbReference type="PANTHER" id="PTHR30028:SF0">
    <property type="entry name" value="PROTEIN ALUMINUM SENSITIVE 3"/>
    <property type="match status" value="1"/>
</dbReference>
<feature type="transmembrane region" description="Helical" evidence="6">
    <location>
        <begin position="57"/>
        <end position="76"/>
    </location>
</feature>
<feature type="transmembrane region" description="Helical" evidence="6">
    <location>
        <begin position="6"/>
        <end position="23"/>
    </location>
</feature>
<keyword evidence="3 6" id="KW-0812">Transmembrane</keyword>
<proteinExistence type="inferred from homology"/>
<evidence type="ECO:0000313" key="7">
    <source>
        <dbReference type="EMBL" id="HIQ32514.1"/>
    </source>
</evidence>
<comment type="subcellular location">
    <subcellularLocation>
        <location evidence="1">Membrane</location>
        <topology evidence="1">Multi-pass membrane protein</topology>
    </subcellularLocation>
</comment>
<evidence type="ECO:0000256" key="5">
    <source>
        <dbReference type="ARBA" id="ARBA00023136"/>
    </source>
</evidence>
<feature type="transmembrane region" description="Helical" evidence="6">
    <location>
        <begin position="189"/>
        <end position="211"/>
    </location>
</feature>
<reference evidence="7" key="1">
    <citation type="journal article" date="2020" name="ISME J.">
        <title>Gammaproteobacteria mediating utilization of methyl-, sulfur- and petroleum organic compounds in deep ocean hydrothermal plumes.</title>
        <authorList>
            <person name="Zhou Z."/>
            <person name="Liu Y."/>
            <person name="Pan J."/>
            <person name="Cron B.R."/>
            <person name="Toner B.M."/>
            <person name="Anantharaman K."/>
            <person name="Breier J.A."/>
            <person name="Dick G.J."/>
            <person name="Li M."/>
        </authorList>
    </citation>
    <scope>NUCLEOTIDE SEQUENCE</scope>
    <source>
        <strain evidence="7">SZUA-1534</strain>
    </source>
</reference>
<comment type="caution">
    <text evidence="7">The sequence shown here is derived from an EMBL/GenBank/DDBJ whole genome shotgun (WGS) entry which is preliminary data.</text>
</comment>
<organism evidence="7 8">
    <name type="scientific">Methanothermococcus okinawensis</name>
    <dbReference type="NCBI Taxonomy" id="155863"/>
    <lineage>
        <taxon>Archaea</taxon>
        <taxon>Methanobacteriati</taxon>
        <taxon>Methanobacteriota</taxon>
        <taxon>Methanomada group</taxon>
        <taxon>Methanococci</taxon>
        <taxon>Methanococcales</taxon>
        <taxon>Methanococcaceae</taxon>
        <taxon>Methanothermococcus</taxon>
    </lineage>
</organism>
<evidence type="ECO:0000256" key="4">
    <source>
        <dbReference type="ARBA" id="ARBA00022989"/>
    </source>
</evidence>
<evidence type="ECO:0000256" key="3">
    <source>
        <dbReference type="ARBA" id="ARBA00022692"/>
    </source>
</evidence>
<comment type="similarity">
    <text evidence="2">Belongs to the UPF0014 family.</text>
</comment>
<evidence type="ECO:0000256" key="2">
    <source>
        <dbReference type="ARBA" id="ARBA00005268"/>
    </source>
</evidence>
<dbReference type="InterPro" id="IPR005226">
    <property type="entry name" value="UPF0014_fam"/>
</dbReference>
<feature type="transmembrane region" description="Helical" evidence="6">
    <location>
        <begin position="217"/>
        <end position="238"/>
    </location>
</feature>
<accession>A0A832ZZ05</accession>
<dbReference type="EMBL" id="DQVW01000059">
    <property type="protein sequence ID" value="HIQ32514.1"/>
    <property type="molecule type" value="Genomic_DNA"/>
</dbReference>
<dbReference type="Pfam" id="PF03649">
    <property type="entry name" value="UPF0014"/>
    <property type="match status" value="1"/>
</dbReference>
<dbReference type="PANTHER" id="PTHR30028">
    <property type="entry name" value="UPF0014 INNER MEMBRANE PROTEIN YBBM-RELATED"/>
    <property type="match status" value="1"/>
</dbReference>
<dbReference type="GO" id="GO:0005886">
    <property type="term" value="C:plasma membrane"/>
    <property type="evidence" value="ECO:0007669"/>
    <property type="project" value="TreeGrafter"/>
</dbReference>
<gene>
    <name evidence="7" type="primary">fetB</name>
    <name evidence="7" type="ORF">EYH55_03415</name>
</gene>
<protein>
    <submittedName>
        <fullName evidence="7">Iron export ABC transporter permease subunit FetB</fullName>
    </submittedName>
</protein>
<keyword evidence="5 6" id="KW-0472">Membrane</keyword>
<feature type="transmembrane region" description="Helical" evidence="6">
    <location>
        <begin position="119"/>
        <end position="139"/>
    </location>
</feature>